<organism evidence="3">
    <name type="scientific">Cladocopium goreaui</name>
    <dbReference type="NCBI Taxonomy" id="2562237"/>
    <lineage>
        <taxon>Eukaryota</taxon>
        <taxon>Sar</taxon>
        <taxon>Alveolata</taxon>
        <taxon>Dinophyceae</taxon>
        <taxon>Suessiales</taxon>
        <taxon>Symbiodiniaceae</taxon>
        <taxon>Cladocopium</taxon>
    </lineage>
</organism>
<dbReference type="Proteomes" id="UP001152797">
    <property type="component" value="Unassembled WGS sequence"/>
</dbReference>
<dbReference type="SUPFAM" id="SSF81383">
    <property type="entry name" value="F-box domain"/>
    <property type="match status" value="1"/>
</dbReference>
<dbReference type="InterPro" id="IPR036047">
    <property type="entry name" value="F-box-like_dom_sf"/>
</dbReference>
<feature type="domain" description="F-box" evidence="2">
    <location>
        <begin position="17"/>
        <end position="63"/>
    </location>
</feature>
<evidence type="ECO:0000313" key="4">
    <source>
        <dbReference type="EMBL" id="CAL4760190.1"/>
    </source>
</evidence>
<dbReference type="Pfam" id="PF12937">
    <property type="entry name" value="F-box-like"/>
    <property type="match status" value="1"/>
</dbReference>
<feature type="transmembrane region" description="Helical" evidence="1">
    <location>
        <begin position="383"/>
        <end position="403"/>
    </location>
</feature>
<keyword evidence="1" id="KW-0812">Transmembrane</keyword>
<comment type="caution">
    <text evidence="3">The sequence shown here is derived from an EMBL/GenBank/DDBJ whole genome shotgun (WGS) entry which is preliminary data.</text>
</comment>
<protein>
    <submittedName>
        <fullName evidence="4">F-box domain-containing protein</fullName>
    </submittedName>
</protein>
<sequence length="441" mass="50428">MDGKVAAQQPIDKLNGAGNGRAIPDECWQRVLGNLEAIELSGCAVTCQRINRLADHPELWQTLLRTDFCASITHRAMLLAWMAMHHNFHPRQLYIFKRREHLLDLEIARADLHQRCQQAKELERKQRCLRALNYFLVRVAHCLLCITLLATSILLWLQLKDAVEISYYVVFSPLFGFEVFFLIGSCITFTIYFQRSSAGWTFYWNRLQGTVRWLILFTSPCESFLVLCLAGSALPLLAATLEKDLQLPWPSLHFLPPFLGLWLSTLCFAFSVIRRRSCSSSCIGSCLFLWVPLALFSSLLFLRLTFWPSVSPTMMMLPLLLVTCTLILFSSFLTIASFCLGYRGSRDWMEYATTTLLAILVFLLPMLSVEIAVVSYLKGACTINWVFAPWTAWLSGLVLFAVWQSFTPLKPASLPQLDRLPNRYRRGHDLHSDTEMLLPQP</sequence>
<dbReference type="EMBL" id="CAMXCT030000039">
    <property type="protein sequence ID" value="CAL4760190.1"/>
    <property type="molecule type" value="Genomic_DNA"/>
</dbReference>
<name>A0A9P1BI40_9DINO</name>
<feature type="transmembrane region" description="Helical" evidence="1">
    <location>
        <begin position="135"/>
        <end position="159"/>
    </location>
</feature>
<feature type="transmembrane region" description="Helical" evidence="1">
    <location>
        <begin position="254"/>
        <end position="273"/>
    </location>
</feature>
<feature type="transmembrane region" description="Helical" evidence="1">
    <location>
        <begin position="285"/>
        <end position="307"/>
    </location>
</feature>
<keyword evidence="1" id="KW-0472">Membrane</keyword>
<feature type="transmembrane region" description="Helical" evidence="1">
    <location>
        <begin position="165"/>
        <end position="193"/>
    </location>
</feature>
<dbReference type="PROSITE" id="PS50181">
    <property type="entry name" value="FBOX"/>
    <property type="match status" value="1"/>
</dbReference>
<evidence type="ECO:0000259" key="2">
    <source>
        <dbReference type="PROSITE" id="PS50181"/>
    </source>
</evidence>
<accession>A0A9P1BI40</accession>
<feature type="transmembrane region" description="Helical" evidence="1">
    <location>
        <begin position="354"/>
        <end position="377"/>
    </location>
</feature>
<dbReference type="EMBL" id="CAMXCT010000039">
    <property type="protein sequence ID" value="CAI3972878.1"/>
    <property type="molecule type" value="Genomic_DNA"/>
</dbReference>
<reference evidence="4 5" key="2">
    <citation type="submission" date="2024-05" db="EMBL/GenBank/DDBJ databases">
        <authorList>
            <person name="Chen Y."/>
            <person name="Shah S."/>
            <person name="Dougan E. K."/>
            <person name="Thang M."/>
            <person name="Chan C."/>
        </authorList>
    </citation>
    <scope>NUCLEOTIDE SEQUENCE [LARGE SCALE GENOMIC DNA]</scope>
</reference>
<feature type="transmembrane region" description="Helical" evidence="1">
    <location>
        <begin position="213"/>
        <end position="234"/>
    </location>
</feature>
<dbReference type="InterPro" id="IPR001810">
    <property type="entry name" value="F-box_dom"/>
</dbReference>
<dbReference type="EMBL" id="CAMXCT020000039">
    <property type="protein sequence ID" value="CAL1126253.1"/>
    <property type="molecule type" value="Genomic_DNA"/>
</dbReference>
<dbReference type="Gene3D" id="1.20.1280.50">
    <property type="match status" value="1"/>
</dbReference>
<evidence type="ECO:0000256" key="1">
    <source>
        <dbReference type="SAM" id="Phobius"/>
    </source>
</evidence>
<evidence type="ECO:0000313" key="3">
    <source>
        <dbReference type="EMBL" id="CAI3972878.1"/>
    </source>
</evidence>
<reference evidence="3" key="1">
    <citation type="submission" date="2022-10" db="EMBL/GenBank/DDBJ databases">
        <authorList>
            <person name="Chen Y."/>
            <person name="Dougan E. K."/>
            <person name="Chan C."/>
            <person name="Rhodes N."/>
            <person name="Thang M."/>
        </authorList>
    </citation>
    <scope>NUCLEOTIDE SEQUENCE</scope>
</reference>
<keyword evidence="1" id="KW-1133">Transmembrane helix</keyword>
<keyword evidence="5" id="KW-1185">Reference proteome</keyword>
<proteinExistence type="predicted"/>
<dbReference type="OrthoDB" id="445198at2759"/>
<evidence type="ECO:0000313" key="5">
    <source>
        <dbReference type="Proteomes" id="UP001152797"/>
    </source>
</evidence>
<dbReference type="AlphaFoldDB" id="A0A9P1BI40"/>
<gene>
    <name evidence="3" type="ORF">C1SCF055_LOCUS1416</name>
</gene>
<feature type="transmembrane region" description="Helical" evidence="1">
    <location>
        <begin position="319"/>
        <end position="342"/>
    </location>
</feature>